<dbReference type="InterPro" id="IPR000914">
    <property type="entry name" value="SBP_5_dom"/>
</dbReference>
<dbReference type="InterPro" id="IPR039424">
    <property type="entry name" value="SBP_5"/>
</dbReference>
<reference evidence="4 5" key="1">
    <citation type="submission" date="2016-11" db="EMBL/GenBank/DDBJ databases">
        <authorList>
            <person name="Jaros S."/>
            <person name="Januszkiewicz K."/>
            <person name="Wedrychowicz H."/>
        </authorList>
    </citation>
    <scope>NUCLEOTIDE SEQUENCE [LARGE SCALE GENOMIC DNA]</scope>
    <source>
        <strain evidence="4 5">DSM 12906</strain>
    </source>
</reference>
<dbReference type="Pfam" id="PF00496">
    <property type="entry name" value="SBP_bac_5"/>
    <property type="match status" value="1"/>
</dbReference>
<keyword evidence="5" id="KW-1185">Reference proteome</keyword>
<dbReference type="InterPro" id="IPR030678">
    <property type="entry name" value="Peptide/Ni-bd"/>
</dbReference>
<feature type="chain" id="PRO_5012251929" evidence="2">
    <location>
        <begin position="22"/>
        <end position="500"/>
    </location>
</feature>
<name>A0A1M6GDD7_9ACTN</name>
<dbReference type="OrthoDB" id="9796817at2"/>
<gene>
    <name evidence="4" type="ORF">SAMN02745244_01670</name>
</gene>
<sequence length="500" mass="54258">MRRSRSFLGMLLAVALTVALGACTRPETDEPRGRELNIGAATEPAGLDMITTTGAGTPFVLLYNVYETLVKLDNEGNIRPLLASEWSQTPDRLSYTFSLDPAAKFASGAPVDADAVVKSFERARGETAAESIRLKWAPVDTIEAVDQRTVRLNLSRPSNGLLYDLTGPTGSISDPTATADLNTTPAGSGPYKFVTWEQGSRVELEANAGYWGTPARFSPVNFRYFADPNAMNTAMLSGQLDMISNLTVPQSIGQFSDAEKYTIHEGTTDGEVVLGFNHANEALSDVRVRQAISHAIDRQALVDSVWGGKGMLIGSMVPPTDPWFEDLSGVYPYDPDKARELLAEAGYASGLTLRLRVPNLPYGPTSGRFIAAQLKDVGITAEVEELEWARWLDQVYGQHDYDMTVVAHVEPRDLGAFAAEGNYWGYRNDAFNTLLTEADTGTEADQTEKLKEAARMLTDDAAAVWLFLLPSITIATPAIAGVQDNQISLSFDLTTLAARS</sequence>
<feature type="signal peptide" evidence="2">
    <location>
        <begin position="1"/>
        <end position="21"/>
    </location>
</feature>
<dbReference type="Gene3D" id="3.40.190.10">
    <property type="entry name" value="Periplasmic binding protein-like II"/>
    <property type="match status" value="1"/>
</dbReference>
<dbReference type="PANTHER" id="PTHR30290:SF38">
    <property type="entry name" value="D,D-DIPEPTIDE-BINDING PERIPLASMIC PROTEIN DDPA-RELATED"/>
    <property type="match status" value="1"/>
</dbReference>
<dbReference type="GO" id="GO:1904680">
    <property type="term" value="F:peptide transmembrane transporter activity"/>
    <property type="evidence" value="ECO:0007669"/>
    <property type="project" value="TreeGrafter"/>
</dbReference>
<evidence type="ECO:0000313" key="4">
    <source>
        <dbReference type="EMBL" id="SHJ07939.1"/>
    </source>
</evidence>
<evidence type="ECO:0000259" key="3">
    <source>
        <dbReference type="Pfam" id="PF00496"/>
    </source>
</evidence>
<dbReference type="GO" id="GO:0043190">
    <property type="term" value="C:ATP-binding cassette (ABC) transporter complex"/>
    <property type="evidence" value="ECO:0007669"/>
    <property type="project" value="InterPro"/>
</dbReference>
<dbReference type="GO" id="GO:0015833">
    <property type="term" value="P:peptide transport"/>
    <property type="evidence" value="ECO:0007669"/>
    <property type="project" value="TreeGrafter"/>
</dbReference>
<keyword evidence="1 2" id="KW-0732">Signal</keyword>
<dbReference type="SUPFAM" id="SSF53850">
    <property type="entry name" value="Periplasmic binding protein-like II"/>
    <property type="match status" value="1"/>
</dbReference>
<dbReference type="PROSITE" id="PS51257">
    <property type="entry name" value="PROKAR_LIPOPROTEIN"/>
    <property type="match status" value="1"/>
</dbReference>
<dbReference type="Gene3D" id="3.10.105.10">
    <property type="entry name" value="Dipeptide-binding Protein, Domain 3"/>
    <property type="match status" value="1"/>
</dbReference>
<dbReference type="CDD" id="cd08494">
    <property type="entry name" value="PBP2_NikA_DppA_OppA_like_6"/>
    <property type="match status" value="1"/>
</dbReference>
<proteinExistence type="predicted"/>
<dbReference type="Proteomes" id="UP000184512">
    <property type="component" value="Unassembled WGS sequence"/>
</dbReference>
<feature type="domain" description="Solute-binding protein family 5" evidence="3">
    <location>
        <begin position="78"/>
        <end position="407"/>
    </location>
</feature>
<evidence type="ECO:0000313" key="5">
    <source>
        <dbReference type="Proteomes" id="UP000184512"/>
    </source>
</evidence>
<organism evidence="4 5">
    <name type="scientific">Tessaracoccus bendigoensis DSM 12906</name>
    <dbReference type="NCBI Taxonomy" id="1123357"/>
    <lineage>
        <taxon>Bacteria</taxon>
        <taxon>Bacillati</taxon>
        <taxon>Actinomycetota</taxon>
        <taxon>Actinomycetes</taxon>
        <taxon>Propionibacteriales</taxon>
        <taxon>Propionibacteriaceae</taxon>
        <taxon>Tessaracoccus</taxon>
    </lineage>
</organism>
<dbReference type="PIRSF" id="PIRSF002741">
    <property type="entry name" value="MppA"/>
    <property type="match status" value="1"/>
</dbReference>
<protein>
    <submittedName>
        <fullName evidence="4">Peptide/nickel transport system substrate-binding protein</fullName>
    </submittedName>
</protein>
<evidence type="ECO:0000256" key="2">
    <source>
        <dbReference type="SAM" id="SignalP"/>
    </source>
</evidence>
<dbReference type="EMBL" id="FQZG01000026">
    <property type="protein sequence ID" value="SHJ07939.1"/>
    <property type="molecule type" value="Genomic_DNA"/>
</dbReference>
<dbReference type="GO" id="GO:0042597">
    <property type="term" value="C:periplasmic space"/>
    <property type="evidence" value="ECO:0007669"/>
    <property type="project" value="UniProtKB-ARBA"/>
</dbReference>
<dbReference type="STRING" id="1123357.SAMN02745244_01670"/>
<dbReference type="AlphaFoldDB" id="A0A1M6GDD7"/>
<evidence type="ECO:0000256" key="1">
    <source>
        <dbReference type="ARBA" id="ARBA00022729"/>
    </source>
</evidence>
<dbReference type="PANTHER" id="PTHR30290">
    <property type="entry name" value="PERIPLASMIC BINDING COMPONENT OF ABC TRANSPORTER"/>
    <property type="match status" value="1"/>
</dbReference>
<accession>A0A1M6GDD7</accession>
<dbReference type="RefSeq" id="WP_073187059.1">
    <property type="nucleotide sequence ID" value="NZ_FQZG01000026.1"/>
</dbReference>